<reference evidence="1 2" key="1">
    <citation type="submission" date="2024-06" db="EMBL/GenBank/DDBJ databases">
        <authorList>
            <person name="Li F."/>
        </authorList>
    </citation>
    <scope>NUCLEOTIDE SEQUENCE [LARGE SCALE GENOMIC DNA]</scope>
    <source>
        <strain evidence="1 2">GXAS 311</strain>
    </source>
</reference>
<dbReference type="CDD" id="cd20169">
    <property type="entry name" value="Peptidase_M90_mtfA"/>
    <property type="match status" value="1"/>
</dbReference>
<sequence>MSPLMIIGLLAVLLIAYVLLKPYWIAHKRQKIRQRPFEKSWREILKRNVPYFYRMPADLQLQLKQHIQVFLAEKQFVGFKGIEITDEIRVTIAAQACLLILNRPTDYYSKLRYIYVYPVAFITHHSGHDGAGVLQNQKRVLSGESWNHGKVVLSWRDSKEGAKDFNDGRNVVIHEFAHQLDQETGSANGAPYLPNNSQHNWSSILTKAFQELQQRAVRGEPSLLDYYGATNPAEFFAVASEVFFEQPTQLQRDSIELYQQLSQYYQVNPAIW</sequence>
<dbReference type="RefSeq" id="WP_353873826.1">
    <property type="nucleotide sequence ID" value="NZ_JBEVCJ010000003.1"/>
</dbReference>
<dbReference type="InterPro" id="IPR024079">
    <property type="entry name" value="MetalloPept_cat_dom_sf"/>
</dbReference>
<dbReference type="Gene3D" id="1.10.472.150">
    <property type="entry name" value="Glucose-regulated metallo-peptidase M90, N-terminal domain"/>
    <property type="match status" value="1"/>
</dbReference>
<protein>
    <submittedName>
        <fullName evidence="1">M90 family metallopeptidase</fullName>
    </submittedName>
</protein>
<name>A0ABV2BQR5_9GAMM</name>
<proteinExistence type="predicted"/>
<dbReference type="PANTHER" id="PTHR30164">
    <property type="entry name" value="MTFA PEPTIDASE"/>
    <property type="match status" value="1"/>
</dbReference>
<dbReference type="Gene3D" id="3.40.390.10">
    <property type="entry name" value="Collagenase (Catalytic Domain)"/>
    <property type="match status" value="1"/>
</dbReference>
<comment type="caution">
    <text evidence="1">The sequence shown here is derived from an EMBL/GenBank/DDBJ whole genome shotgun (WGS) entry which is preliminary data.</text>
</comment>
<dbReference type="PANTHER" id="PTHR30164:SF2">
    <property type="entry name" value="PROTEIN MTFA"/>
    <property type="match status" value="1"/>
</dbReference>
<dbReference type="InterPro" id="IPR042252">
    <property type="entry name" value="MtfA_N"/>
</dbReference>
<gene>
    <name evidence="1" type="ORF">ABVT43_03915</name>
</gene>
<organism evidence="1 2">
    <name type="scientific">Aliikangiella maris</name>
    <dbReference type="NCBI Taxonomy" id="3162458"/>
    <lineage>
        <taxon>Bacteria</taxon>
        <taxon>Pseudomonadati</taxon>
        <taxon>Pseudomonadota</taxon>
        <taxon>Gammaproteobacteria</taxon>
        <taxon>Oceanospirillales</taxon>
        <taxon>Pleioneaceae</taxon>
        <taxon>Aliikangiella</taxon>
    </lineage>
</organism>
<dbReference type="Pfam" id="PF06167">
    <property type="entry name" value="Peptidase_M90"/>
    <property type="match status" value="1"/>
</dbReference>
<evidence type="ECO:0000313" key="2">
    <source>
        <dbReference type="Proteomes" id="UP001548189"/>
    </source>
</evidence>
<dbReference type="Proteomes" id="UP001548189">
    <property type="component" value="Unassembled WGS sequence"/>
</dbReference>
<dbReference type="InterPro" id="IPR010384">
    <property type="entry name" value="MtfA_fam"/>
</dbReference>
<keyword evidence="2" id="KW-1185">Reference proteome</keyword>
<accession>A0ABV2BQR5</accession>
<evidence type="ECO:0000313" key="1">
    <source>
        <dbReference type="EMBL" id="MET1254269.1"/>
    </source>
</evidence>
<dbReference type="SUPFAM" id="SSF55486">
    <property type="entry name" value="Metalloproteases ('zincins'), catalytic domain"/>
    <property type="match status" value="1"/>
</dbReference>
<dbReference type="EMBL" id="JBEVCJ010000003">
    <property type="protein sequence ID" value="MET1254269.1"/>
    <property type="molecule type" value="Genomic_DNA"/>
</dbReference>